<dbReference type="Pfam" id="PF14392">
    <property type="entry name" value="zf-CCHC_4"/>
    <property type="match status" value="1"/>
</dbReference>
<dbReference type="EnsemblPlants" id="evm.model.04.1994">
    <property type="protein sequence ID" value="cds.evm.model.04.1994"/>
    <property type="gene ID" value="evm.TU.04.1994"/>
</dbReference>
<dbReference type="SUPFAM" id="SSF53098">
    <property type="entry name" value="Ribonuclease H-like"/>
    <property type="match status" value="1"/>
</dbReference>
<dbReference type="InterPro" id="IPR012337">
    <property type="entry name" value="RNaseH-like_sf"/>
</dbReference>
<dbReference type="SUPFAM" id="SSF56219">
    <property type="entry name" value="DNase I-like"/>
    <property type="match status" value="1"/>
</dbReference>
<sequence length="1610" mass="180722">MASSNNTLVNEMIAETENCCLEDFSIQVVPDLEAAQDTIAKTVVGRLFSKKTISHGTLRKTLTGMWKLRSGWRFQAPEPKTFVFRLNSPREVKYVLENGPWNPCGGFLLVTNLPEDGRWESADLTKLDIWVKAKGVPLPFLTDDCLVQMAKRLGPLLNASKVKRNGIVINDFLRFQVRLDLNRPLLAGVSLPELGQKKVWSYFKYERLPSFCYKCGVIGHLEDECSGLKRMVSTHNGRSIPLFGPWLKDGSRLENGFALLEVEEIQDIQRLEKEDILDGQSVLPGDVSATLPVEASNILPEKSSGGHRNPGRDDVDAIPAGRTRVEQVGMEGVVSQKGDNEFNVAYNDYVDMSHFPSKHVIHVANIFKEKLGPIKFGASIEELGQSGSKSGLPNKLKKPRLVGPRGIPKPSLFGRKSSQLGQPTGAKRKKISHDITKNDSFVDESDGLSCLVGVDKAGIKDVFAEESGVNHLQPSNSSDGPLDPNKKSRLLINSLRSNEGSFGFITEQGEGAIGKVPSDGATMVNSSPGRKSGSNQVSDNSVSIASDARVCGKSLNRIVDGDNVNRDFSKRMNSIWRSLGFGGASCVEASGSAGGLCLCWKAGVDVLIRSAESGVISGVFSNVLNGSDWTGLFIYGPPVRSDRAAFWEARIMEILSLDHPWVLVGDLNIISGQVDKFGGRAVEAEEGHHLSELLNVTGGVDLGCTGNYFTWSNGRRLPSLVKERLDRAICDPEWMIQYPKAGVKSLAIKESDHAPVLLDLLFDRERFMTPFRYLDAWSRDESCKVIIKEAWDIVVHGIKSFQLVSKLENTRKCLSKWNRTHFGMCKEKLKALNRLLVEVQQRVPSDANLKLEADILLEMEEVETRQSEIWKQKSRELWYKDGDRNSRFFHAATVIRRKRNFIDTVSPDGLGWISGRMEVGNYFRERFISVLSSSSPPPPHLQSLIQPMISDEINLELIRIPSATEIRESLNVRKSAYVFSKNVEEHSKAEIASRLGFRCMNRDDKFLGNPILWSKSKVKDFKFIKERLCARIEGWRCKLLSQAGRSTLIRSVAASTPVYSMSTFLLPKTLCHEMDQAIRKFWWTGSTEKDRYLALANWNSLCMPLEDGGLNFKKFEDMNLALVAKLGWKLANGEESLWTRVFCAKYWENGLNSFWNPESPKSLSFGARSILASRDLIRKESCFLIANGRSINMWHAPWIPWLEWDQFRAAFNPMIVPNSTLVSSLFNEDREWDFQLSAIWMVPSVASSLNLIPRLPNNHKDKLIWKDATSGEFSTRVAYKSIIKSRRAENDPVWGHIWKLKISERMKLFLWKLGRDILPFGERLQRIFGNEVLCAICDEQEDSAVHLFCHCPLAKSLWLASPWGVRSEELNLYSSLQLLKWLLEPPPLLHLGNFEVEEFRKFGISLCFTLWSVRNQAFHEHVRPSFLITFNRIKSLVAELNSVFISPQDSSIDQPSLDAGLEVLQGEFVVFVDAACKDLRSVAGIIVTKANSEVVEAFSAQLQAVLPLEAEAWALLHAVHRCLSQGWHNVTFAVDCQLLVWGIKARKTPNWRAAGVFARLLDALDCIPSASVVWIPRTGNEKAHKLAKWSFNSYQFGFFNAEELAPLVAI</sequence>
<dbReference type="Gene3D" id="3.30.420.10">
    <property type="entry name" value="Ribonuclease H-like superfamily/Ribonuclease H"/>
    <property type="match status" value="1"/>
</dbReference>
<organism evidence="4 5">
    <name type="scientific">Cannabis sativa</name>
    <name type="common">Hemp</name>
    <name type="synonym">Marijuana</name>
    <dbReference type="NCBI Taxonomy" id="3483"/>
    <lineage>
        <taxon>Eukaryota</taxon>
        <taxon>Viridiplantae</taxon>
        <taxon>Streptophyta</taxon>
        <taxon>Embryophyta</taxon>
        <taxon>Tracheophyta</taxon>
        <taxon>Spermatophyta</taxon>
        <taxon>Magnoliopsida</taxon>
        <taxon>eudicotyledons</taxon>
        <taxon>Gunneridae</taxon>
        <taxon>Pentapetalae</taxon>
        <taxon>rosids</taxon>
        <taxon>fabids</taxon>
        <taxon>Rosales</taxon>
        <taxon>Cannabaceae</taxon>
        <taxon>Cannabis</taxon>
    </lineage>
</organism>
<dbReference type="EMBL" id="UZAU01000401">
    <property type="status" value="NOT_ANNOTATED_CDS"/>
    <property type="molecule type" value="Genomic_DNA"/>
</dbReference>
<dbReference type="Pfam" id="PF03372">
    <property type="entry name" value="Exo_endo_phos"/>
    <property type="match status" value="1"/>
</dbReference>
<protein>
    <recommendedName>
        <fullName evidence="3">CCHC-type domain-containing protein</fullName>
    </recommendedName>
</protein>
<feature type="region of interest" description="Disordered" evidence="2">
    <location>
        <begin position="468"/>
        <end position="487"/>
    </location>
</feature>
<keyword evidence="1" id="KW-0862">Zinc</keyword>
<dbReference type="InterPro" id="IPR001878">
    <property type="entry name" value="Znf_CCHC"/>
</dbReference>
<dbReference type="GO" id="GO:0008270">
    <property type="term" value="F:zinc ion binding"/>
    <property type="evidence" value="ECO:0007669"/>
    <property type="project" value="UniProtKB-KW"/>
</dbReference>
<dbReference type="InterPro" id="IPR026960">
    <property type="entry name" value="RVT-Znf"/>
</dbReference>
<dbReference type="GO" id="GO:0003676">
    <property type="term" value="F:nucleic acid binding"/>
    <property type="evidence" value="ECO:0007669"/>
    <property type="project" value="InterPro"/>
</dbReference>
<evidence type="ECO:0000313" key="4">
    <source>
        <dbReference type="EnsemblPlants" id="cds.evm.model.04.1994"/>
    </source>
</evidence>
<dbReference type="PANTHER" id="PTHR33116:SF78">
    <property type="entry name" value="OS12G0587133 PROTEIN"/>
    <property type="match status" value="1"/>
</dbReference>
<dbReference type="Gramene" id="evm.model.04.1994">
    <property type="protein sequence ID" value="cds.evm.model.04.1994"/>
    <property type="gene ID" value="evm.TU.04.1994"/>
</dbReference>
<dbReference type="InterPro" id="IPR002156">
    <property type="entry name" value="RNaseH_domain"/>
</dbReference>
<dbReference type="InterPro" id="IPR005135">
    <property type="entry name" value="Endo/exonuclease/phosphatase"/>
</dbReference>
<dbReference type="PANTHER" id="PTHR33116">
    <property type="entry name" value="REVERSE TRANSCRIPTASE ZINC-BINDING DOMAIN-CONTAINING PROTEIN-RELATED-RELATED"/>
    <property type="match status" value="1"/>
</dbReference>
<keyword evidence="5" id="KW-1185">Reference proteome</keyword>
<keyword evidence="1" id="KW-0863">Zinc-finger</keyword>
<dbReference type="Pfam" id="PF13966">
    <property type="entry name" value="zf-RVT"/>
    <property type="match status" value="1"/>
</dbReference>
<evidence type="ECO:0000259" key="3">
    <source>
        <dbReference type="PROSITE" id="PS50158"/>
    </source>
</evidence>
<reference evidence="4" key="1">
    <citation type="submission" date="2018-11" db="EMBL/GenBank/DDBJ databases">
        <authorList>
            <person name="Grassa J C."/>
        </authorList>
    </citation>
    <scope>NUCLEOTIDE SEQUENCE [LARGE SCALE GENOMIC DNA]</scope>
</reference>
<proteinExistence type="predicted"/>
<accession>A0A803PFA4</accession>
<evidence type="ECO:0000313" key="5">
    <source>
        <dbReference type="Proteomes" id="UP000596661"/>
    </source>
</evidence>
<dbReference type="Proteomes" id="UP000596661">
    <property type="component" value="Chromosome 4"/>
</dbReference>
<feature type="compositionally biased region" description="Polar residues" evidence="2">
    <location>
        <begin position="470"/>
        <end position="479"/>
    </location>
</feature>
<dbReference type="CDD" id="cd06222">
    <property type="entry name" value="RNase_H_like"/>
    <property type="match status" value="1"/>
</dbReference>
<dbReference type="InterPro" id="IPR036397">
    <property type="entry name" value="RNaseH_sf"/>
</dbReference>
<dbReference type="Pfam" id="PF13456">
    <property type="entry name" value="RVT_3"/>
    <property type="match status" value="1"/>
</dbReference>
<dbReference type="GO" id="GO:0004523">
    <property type="term" value="F:RNA-DNA hybrid ribonuclease activity"/>
    <property type="evidence" value="ECO:0007669"/>
    <property type="project" value="InterPro"/>
</dbReference>
<evidence type="ECO:0000256" key="1">
    <source>
        <dbReference type="PROSITE-ProRule" id="PRU00047"/>
    </source>
</evidence>
<dbReference type="InterPro" id="IPR036691">
    <property type="entry name" value="Endo/exonu/phosph_ase_sf"/>
</dbReference>
<feature type="region of interest" description="Disordered" evidence="2">
    <location>
        <begin position="384"/>
        <end position="431"/>
    </location>
</feature>
<reference evidence="4" key="2">
    <citation type="submission" date="2021-03" db="UniProtKB">
        <authorList>
            <consortium name="EnsemblPlants"/>
        </authorList>
    </citation>
    <scope>IDENTIFICATION</scope>
</reference>
<dbReference type="InterPro" id="IPR044730">
    <property type="entry name" value="RNase_H-like_dom_plant"/>
</dbReference>
<dbReference type="InterPro" id="IPR025836">
    <property type="entry name" value="Zn_knuckle_CX2CX4HX4C"/>
</dbReference>
<dbReference type="PROSITE" id="PS50158">
    <property type="entry name" value="ZF_CCHC"/>
    <property type="match status" value="1"/>
</dbReference>
<keyword evidence="1" id="KW-0479">Metal-binding</keyword>
<feature type="domain" description="CCHC-type" evidence="3">
    <location>
        <begin position="212"/>
        <end position="225"/>
    </location>
</feature>
<dbReference type="Gene3D" id="3.60.10.10">
    <property type="entry name" value="Endonuclease/exonuclease/phosphatase"/>
    <property type="match status" value="1"/>
</dbReference>
<name>A0A803PFA4_CANSA</name>
<evidence type="ECO:0000256" key="2">
    <source>
        <dbReference type="SAM" id="MobiDB-lite"/>
    </source>
</evidence>